<name>A0A5E7C427_PSEFL</name>
<protein>
    <submittedName>
        <fullName evidence="1">Uncharacterized protein</fullName>
    </submittedName>
</protein>
<dbReference type="Proteomes" id="UP000409037">
    <property type="component" value="Unassembled WGS sequence"/>
</dbReference>
<gene>
    <name evidence="1" type="ORF">PS833_02332</name>
</gene>
<dbReference type="RefSeq" id="WP_150798006.1">
    <property type="nucleotide sequence ID" value="NZ_CABVHU010000005.1"/>
</dbReference>
<proteinExistence type="predicted"/>
<evidence type="ECO:0000313" key="1">
    <source>
        <dbReference type="EMBL" id="VVN97027.1"/>
    </source>
</evidence>
<dbReference type="EMBL" id="CABVHU010000005">
    <property type="protein sequence ID" value="VVN97027.1"/>
    <property type="molecule type" value="Genomic_DNA"/>
</dbReference>
<sequence>MALDIAFCTETSDFIDPDRAYDLFWADIIKNKRGFVCPGSNCFAQVTCANIDKDLGDMKVVPHFKIYGKHDTACEIYNHIPLNLILDQVEDKAEEKQAIEKSIVDIFEMKRPASYYQDASPIDDQNSIKRTKIQQIKKRLAITFKESGSIGTVYSVRTLVGRYIRYRSNNSLSHMRININGKDILYRSIFKHIWDLDINTLPEHPIVFCGWAYINRLPKLEAYQIKFKKPFIVNGEKIKPTILISDSLIAAYKIKKLVITRLEKITKNEHPVAFVAFYGSPIIKEIAPEKKYVNFLVDNLDMIDIAYSDPFPERTH</sequence>
<accession>A0A5E7C427</accession>
<reference evidence="1 2" key="1">
    <citation type="submission" date="2019-09" db="EMBL/GenBank/DDBJ databases">
        <authorList>
            <person name="Chandra G."/>
            <person name="Truman W A."/>
        </authorList>
    </citation>
    <scope>NUCLEOTIDE SEQUENCE [LARGE SCALE GENOMIC DNA]</scope>
    <source>
        <strain evidence="1">PS833</strain>
    </source>
</reference>
<dbReference type="OrthoDB" id="2990272at2"/>
<organism evidence="1 2">
    <name type="scientific">Pseudomonas fluorescens</name>
    <dbReference type="NCBI Taxonomy" id="294"/>
    <lineage>
        <taxon>Bacteria</taxon>
        <taxon>Pseudomonadati</taxon>
        <taxon>Pseudomonadota</taxon>
        <taxon>Gammaproteobacteria</taxon>
        <taxon>Pseudomonadales</taxon>
        <taxon>Pseudomonadaceae</taxon>
        <taxon>Pseudomonas</taxon>
    </lineage>
</organism>
<evidence type="ECO:0000313" key="2">
    <source>
        <dbReference type="Proteomes" id="UP000409037"/>
    </source>
</evidence>
<dbReference type="AlphaFoldDB" id="A0A5E7C427"/>